<dbReference type="EMBL" id="BAABHA010000002">
    <property type="protein sequence ID" value="GAA4375613.1"/>
    <property type="molecule type" value="Genomic_DNA"/>
</dbReference>
<dbReference type="PANTHER" id="PTHR33452">
    <property type="entry name" value="OXIDOREDUCTASE CATD-RELATED"/>
    <property type="match status" value="1"/>
</dbReference>
<comment type="subcellular location">
    <subcellularLocation>
        <location evidence="1">Cell membrane</location>
        <topology evidence="1">Multi-pass membrane protein</topology>
    </subcellularLocation>
</comment>
<evidence type="ECO:0000256" key="6">
    <source>
        <dbReference type="ARBA" id="ARBA00023136"/>
    </source>
</evidence>
<dbReference type="InterPro" id="IPR032808">
    <property type="entry name" value="DoxX"/>
</dbReference>
<sequence>MNSSLSRYAPYVYALFRIVVGLLFAMHGSQKLLGFPGDKPPVELASQMGVAGIVELVGGLLVAVGLFTRVAAFLASGQMAVAFFMAHAPQHPLPLLNGGEPAVLFCFAFLYIFFHGPGPWAVDNLLHRSTGPVAARAT</sequence>
<dbReference type="PANTHER" id="PTHR33452:SF4">
    <property type="entry name" value="BLL4328 PROTEIN"/>
    <property type="match status" value="1"/>
</dbReference>
<protein>
    <submittedName>
        <fullName evidence="8">DoxX family protein</fullName>
    </submittedName>
</protein>
<reference evidence="9" key="1">
    <citation type="journal article" date="2019" name="Int. J. Syst. Evol. Microbiol.">
        <title>The Global Catalogue of Microorganisms (GCM) 10K type strain sequencing project: providing services to taxonomists for standard genome sequencing and annotation.</title>
        <authorList>
            <consortium name="The Broad Institute Genomics Platform"/>
            <consortium name="The Broad Institute Genome Sequencing Center for Infectious Disease"/>
            <person name="Wu L."/>
            <person name="Ma J."/>
        </authorList>
    </citation>
    <scope>NUCLEOTIDE SEQUENCE [LARGE SCALE GENOMIC DNA]</scope>
    <source>
        <strain evidence="9">JCM 17924</strain>
    </source>
</reference>
<evidence type="ECO:0000256" key="1">
    <source>
        <dbReference type="ARBA" id="ARBA00004651"/>
    </source>
</evidence>
<evidence type="ECO:0000256" key="7">
    <source>
        <dbReference type="SAM" id="Phobius"/>
    </source>
</evidence>
<dbReference type="RefSeq" id="WP_345221705.1">
    <property type="nucleotide sequence ID" value="NZ_BAABHA010000002.1"/>
</dbReference>
<keyword evidence="4 7" id="KW-0812">Transmembrane</keyword>
<dbReference type="Proteomes" id="UP001500454">
    <property type="component" value="Unassembled WGS sequence"/>
</dbReference>
<keyword evidence="9" id="KW-1185">Reference proteome</keyword>
<gene>
    <name evidence="8" type="ORF">GCM10023186_08540</name>
</gene>
<name>A0ABP8IVH6_9BACT</name>
<evidence type="ECO:0000256" key="3">
    <source>
        <dbReference type="ARBA" id="ARBA00022475"/>
    </source>
</evidence>
<evidence type="ECO:0000313" key="8">
    <source>
        <dbReference type="EMBL" id="GAA4375613.1"/>
    </source>
</evidence>
<evidence type="ECO:0000256" key="4">
    <source>
        <dbReference type="ARBA" id="ARBA00022692"/>
    </source>
</evidence>
<proteinExistence type="inferred from homology"/>
<keyword evidence="6 7" id="KW-0472">Membrane</keyword>
<comment type="similarity">
    <text evidence="2">Belongs to the DoxX family.</text>
</comment>
<feature type="transmembrane region" description="Helical" evidence="7">
    <location>
        <begin position="12"/>
        <end position="30"/>
    </location>
</feature>
<accession>A0ABP8IVH6</accession>
<feature type="transmembrane region" description="Helical" evidence="7">
    <location>
        <begin position="95"/>
        <end position="114"/>
    </location>
</feature>
<keyword evidence="3" id="KW-1003">Cell membrane</keyword>
<dbReference type="InterPro" id="IPR051907">
    <property type="entry name" value="DoxX-like_oxidoreductase"/>
</dbReference>
<organism evidence="8 9">
    <name type="scientific">Hymenobacter koreensis</name>
    <dbReference type="NCBI Taxonomy" id="1084523"/>
    <lineage>
        <taxon>Bacteria</taxon>
        <taxon>Pseudomonadati</taxon>
        <taxon>Bacteroidota</taxon>
        <taxon>Cytophagia</taxon>
        <taxon>Cytophagales</taxon>
        <taxon>Hymenobacteraceae</taxon>
        <taxon>Hymenobacter</taxon>
    </lineage>
</organism>
<dbReference type="Pfam" id="PF07681">
    <property type="entry name" value="DoxX"/>
    <property type="match status" value="1"/>
</dbReference>
<comment type="caution">
    <text evidence="8">The sequence shown here is derived from an EMBL/GenBank/DDBJ whole genome shotgun (WGS) entry which is preliminary data.</text>
</comment>
<evidence type="ECO:0000256" key="5">
    <source>
        <dbReference type="ARBA" id="ARBA00022989"/>
    </source>
</evidence>
<feature type="transmembrane region" description="Helical" evidence="7">
    <location>
        <begin position="50"/>
        <end position="74"/>
    </location>
</feature>
<evidence type="ECO:0000256" key="2">
    <source>
        <dbReference type="ARBA" id="ARBA00006679"/>
    </source>
</evidence>
<evidence type="ECO:0000313" key="9">
    <source>
        <dbReference type="Proteomes" id="UP001500454"/>
    </source>
</evidence>
<keyword evidence="5 7" id="KW-1133">Transmembrane helix</keyword>